<protein>
    <submittedName>
        <fullName evidence="2">Uncharacterized protein</fullName>
    </submittedName>
</protein>
<organism evidence="2 3">
    <name type="scientific">Methylobacterium brachythecii</name>
    <dbReference type="NCBI Taxonomy" id="1176177"/>
    <lineage>
        <taxon>Bacteria</taxon>
        <taxon>Pseudomonadati</taxon>
        <taxon>Pseudomonadota</taxon>
        <taxon>Alphaproteobacteria</taxon>
        <taxon>Hyphomicrobiales</taxon>
        <taxon>Methylobacteriaceae</taxon>
        <taxon>Methylobacterium</taxon>
    </lineage>
</organism>
<reference evidence="2 3" key="1">
    <citation type="submission" date="2020-08" db="EMBL/GenBank/DDBJ databases">
        <title>Genomic Encyclopedia of Type Strains, Phase IV (KMG-IV): sequencing the most valuable type-strain genomes for metagenomic binning, comparative biology and taxonomic classification.</title>
        <authorList>
            <person name="Goeker M."/>
        </authorList>
    </citation>
    <scope>NUCLEOTIDE SEQUENCE [LARGE SCALE GENOMIC DNA]</scope>
    <source>
        <strain evidence="2 3">DSM 24105</strain>
    </source>
</reference>
<sequence>MHVLQGDAVTGPGDLGTFPSKRGPEGYCSRISWVAIERV</sequence>
<name>A0A7W6F9N4_9HYPH</name>
<feature type="region of interest" description="Disordered" evidence="1">
    <location>
        <begin position="1"/>
        <end position="23"/>
    </location>
</feature>
<dbReference type="Proteomes" id="UP000517759">
    <property type="component" value="Unassembled WGS sequence"/>
</dbReference>
<evidence type="ECO:0000313" key="3">
    <source>
        <dbReference type="Proteomes" id="UP000517759"/>
    </source>
</evidence>
<dbReference type="EMBL" id="JACIDN010000021">
    <property type="protein sequence ID" value="MBB3905705.1"/>
    <property type="molecule type" value="Genomic_DNA"/>
</dbReference>
<dbReference type="AlphaFoldDB" id="A0A7W6F9N4"/>
<gene>
    <name evidence="2" type="ORF">GGR33_005247</name>
</gene>
<proteinExistence type="predicted"/>
<accession>A0A7W6F9N4</accession>
<comment type="caution">
    <text evidence="2">The sequence shown here is derived from an EMBL/GenBank/DDBJ whole genome shotgun (WGS) entry which is preliminary data.</text>
</comment>
<evidence type="ECO:0000313" key="2">
    <source>
        <dbReference type="EMBL" id="MBB3905705.1"/>
    </source>
</evidence>
<evidence type="ECO:0000256" key="1">
    <source>
        <dbReference type="SAM" id="MobiDB-lite"/>
    </source>
</evidence>